<reference evidence="2 3" key="1">
    <citation type="journal article" date="2020" name="ISME J.">
        <title>Uncovering the hidden diversity of litter-decomposition mechanisms in mushroom-forming fungi.</title>
        <authorList>
            <person name="Floudas D."/>
            <person name="Bentzer J."/>
            <person name="Ahren D."/>
            <person name="Johansson T."/>
            <person name="Persson P."/>
            <person name="Tunlid A."/>
        </authorList>
    </citation>
    <scope>NUCLEOTIDE SEQUENCE [LARGE SCALE GENOMIC DNA]</scope>
    <source>
        <strain evidence="2 3">CBS 291.85</strain>
    </source>
</reference>
<dbReference type="AlphaFoldDB" id="A0A8H5LK64"/>
<dbReference type="PANTHER" id="PTHR19241">
    <property type="entry name" value="ATP-BINDING CASSETTE TRANSPORTER"/>
    <property type="match status" value="1"/>
</dbReference>
<dbReference type="OrthoDB" id="245989at2759"/>
<keyword evidence="3" id="KW-1185">Reference proteome</keyword>
<name>A0A8H5LK64_9AGAR</name>
<proteinExistence type="predicted"/>
<gene>
    <name evidence="2" type="ORF">D9758_011328</name>
</gene>
<sequence length="325" mass="35323">MNYAFLVPPHLVAEGIANLLQTFISSSSYLITSLSISAARPVIGTVGSELPYGSYNCFRLAFATSVSSWRKYIEAIKTSTFSSISLPSSFLHTSRTQRCFSCGSSKLRSVLHWPNSPLTAPLGKSSTDDFGKARTEMGRKKEKNAEVGLIMDCIEQATSTINITSSVHTVTTHLLSVFGLTHAKNTLVGDTAIRGVSGGEKKRVRFVRTYADSDQNCSSTRGLDASTPLEYVRALRAATDLGKMTTIASLYETGENLYKYFDKVCVIYEGKLAFFGAASSARQYFIDMGYESADRQTTADFLVAVTDPTGRIPRSPSSTIPVGIK</sequence>
<accession>A0A8H5LK64</accession>
<keyword evidence="1" id="KW-0813">Transport</keyword>
<evidence type="ECO:0000313" key="3">
    <source>
        <dbReference type="Proteomes" id="UP000559256"/>
    </source>
</evidence>
<dbReference type="InterPro" id="IPR027417">
    <property type="entry name" value="P-loop_NTPase"/>
</dbReference>
<dbReference type="Proteomes" id="UP000559256">
    <property type="component" value="Unassembled WGS sequence"/>
</dbReference>
<evidence type="ECO:0000313" key="2">
    <source>
        <dbReference type="EMBL" id="KAF5360144.1"/>
    </source>
</evidence>
<organism evidence="2 3">
    <name type="scientific">Tetrapyrgos nigripes</name>
    <dbReference type="NCBI Taxonomy" id="182062"/>
    <lineage>
        <taxon>Eukaryota</taxon>
        <taxon>Fungi</taxon>
        <taxon>Dikarya</taxon>
        <taxon>Basidiomycota</taxon>
        <taxon>Agaricomycotina</taxon>
        <taxon>Agaricomycetes</taxon>
        <taxon>Agaricomycetidae</taxon>
        <taxon>Agaricales</taxon>
        <taxon>Marasmiineae</taxon>
        <taxon>Marasmiaceae</taxon>
        <taxon>Tetrapyrgos</taxon>
    </lineage>
</organism>
<dbReference type="SUPFAM" id="SSF52540">
    <property type="entry name" value="P-loop containing nucleoside triphosphate hydrolases"/>
    <property type="match status" value="1"/>
</dbReference>
<evidence type="ECO:0000256" key="1">
    <source>
        <dbReference type="ARBA" id="ARBA00022448"/>
    </source>
</evidence>
<dbReference type="EMBL" id="JAACJM010000044">
    <property type="protein sequence ID" value="KAF5360144.1"/>
    <property type="molecule type" value="Genomic_DNA"/>
</dbReference>
<dbReference type="Gene3D" id="3.40.50.300">
    <property type="entry name" value="P-loop containing nucleotide triphosphate hydrolases"/>
    <property type="match status" value="1"/>
</dbReference>
<comment type="caution">
    <text evidence="2">The sequence shown here is derived from an EMBL/GenBank/DDBJ whole genome shotgun (WGS) entry which is preliminary data.</text>
</comment>
<protein>
    <submittedName>
        <fullName evidence="2">Uncharacterized protein</fullName>
    </submittedName>
</protein>